<dbReference type="InterPro" id="IPR036890">
    <property type="entry name" value="HATPase_C_sf"/>
</dbReference>
<accession>A0A420WC89</accession>
<dbReference type="GO" id="GO:0005524">
    <property type="term" value="F:ATP binding"/>
    <property type="evidence" value="ECO:0007669"/>
    <property type="project" value="UniProtKB-KW"/>
</dbReference>
<dbReference type="NCBIfam" id="TIGR00229">
    <property type="entry name" value="sensory_box"/>
    <property type="match status" value="1"/>
</dbReference>
<dbReference type="SUPFAM" id="SSF55874">
    <property type="entry name" value="ATPase domain of HSP90 chaperone/DNA topoisomerase II/histidine kinase"/>
    <property type="match status" value="1"/>
</dbReference>
<dbReference type="FunFam" id="1.10.287.130:FF:000008">
    <property type="entry name" value="Two-component sensor histidine kinase"/>
    <property type="match status" value="1"/>
</dbReference>
<dbReference type="RefSeq" id="WP_008943202.1">
    <property type="nucleotide sequence ID" value="NZ_RBIG01000003.1"/>
</dbReference>
<dbReference type="SMART" id="SM00388">
    <property type="entry name" value="HisKA"/>
    <property type="match status" value="1"/>
</dbReference>
<proteinExistence type="predicted"/>
<feature type="domain" description="PAS" evidence="14">
    <location>
        <begin position="113"/>
        <end position="142"/>
    </location>
</feature>
<keyword evidence="9" id="KW-0067">ATP-binding</keyword>
<dbReference type="PROSITE" id="PS50109">
    <property type="entry name" value="HIS_KIN"/>
    <property type="match status" value="1"/>
</dbReference>
<dbReference type="SUPFAM" id="SSF55785">
    <property type="entry name" value="PYP-like sensor domain (PAS domain)"/>
    <property type="match status" value="1"/>
</dbReference>
<dbReference type="GO" id="GO:0016036">
    <property type="term" value="P:cellular response to phosphate starvation"/>
    <property type="evidence" value="ECO:0007669"/>
    <property type="project" value="TreeGrafter"/>
</dbReference>
<dbReference type="GO" id="GO:0000155">
    <property type="term" value="F:phosphorelay sensor kinase activity"/>
    <property type="evidence" value="ECO:0007669"/>
    <property type="project" value="InterPro"/>
</dbReference>
<dbReference type="PANTHER" id="PTHR45453">
    <property type="entry name" value="PHOSPHATE REGULON SENSOR PROTEIN PHOR"/>
    <property type="match status" value="1"/>
</dbReference>
<dbReference type="GO" id="GO:0005886">
    <property type="term" value="C:plasma membrane"/>
    <property type="evidence" value="ECO:0007669"/>
    <property type="project" value="UniProtKB-SubCell"/>
</dbReference>
<evidence type="ECO:0000256" key="9">
    <source>
        <dbReference type="ARBA" id="ARBA00022840"/>
    </source>
</evidence>
<keyword evidence="4" id="KW-1003">Cell membrane</keyword>
<dbReference type="Pfam" id="PF02518">
    <property type="entry name" value="HATPase_c"/>
    <property type="match status" value="1"/>
</dbReference>
<evidence type="ECO:0000256" key="3">
    <source>
        <dbReference type="ARBA" id="ARBA00012438"/>
    </source>
</evidence>
<evidence type="ECO:0000256" key="1">
    <source>
        <dbReference type="ARBA" id="ARBA00000085"/>
    </source>
</evidence>
<dbReference type="EMBL" id="RBIG01000003">
    <property type="protein sequence ID" value="RKQ68649.1"/>
    <property type="molecule type" value="Genomic_DNA"/>
</dbReference>
<name>A0A420WC89_9PROT</name>
<dbReference type="Pfam" id="PF00512">
    <property type="entry name" value="HisKA"/>
    <property type="match status" value="1"/>
</dbReference>
<sequence length="459" mass="49643">MPATRLSRSAIVKTSLLLSLPVGLVLLVLVAGGQLNGWPALLGWAISPGIFALLVQRHFQRIARLEAAVEGGSAEIEPNSPLAPLAGRIESLHRVQAENLGALRQRLHAAHVALESLPDPLLLIDAEATIVATNRAAREIFGEALAGRAVASNLRHPEVLKAVETALEQGQGRTVEMTMLVPIERSFAVSVEPLREPGPDDSRALILMHELTAMKRTEQMRADFVANASHELRTPLSTLVGFIETLRGPAKDDPEAHERFLEIMHEQSLRMSRLVNDLLSLSRIELNEHTPPRGLADLSRILSSVKATLDMQAATKDMDIQLDIEDGLPPVTGDEDELAQVAQNLIDNATKYGRPGTPIRVTARRADSVPAAFPKAPHGAVLIRVQDQGEGIPREHIPRLTERFYRVDKARSRDLGGTGLGLAIVKHIVSRHRGALSVDSQVGKGSAFTVYLPVAASAG</sequence>
<dbReference type="SMART" id="SM00387">
    <property type="entry name" value="HATPase_c"/>
    <property type="match status" value="1"/>
</dbReference>
<evidence type="ECO:0000256" key="8">
    <source>
        <dbReference type="ARBA" id="ARBA00022777"/>
    </source>
</evidence>
<dbReference type="InterPro" id="IPR004358">
    <property type="entry name" value="Sig_transdc_His_kin-like_C"/>
</dbReference>
<dbReference type="PROSITE" id="PS50112">
    <property type="entry name" value="PAS"/>
    <property type="match status" value="1"/>
</dbReference>
<dbReference type="InterPro" id="IPR003661">
    <property type="entry name" value="HisK_dim/P_dom"/>
</dbReference>
<keyword evidence="12" id="KW-1133">Transmembrane helix</keyword>
<reference evidence="15 16" key="1">
    <citation type="submission" date="2018-10" db="EMBL/GenBank/DDBJ databases">
        <title>Comparative analysis of microorganisms from saline springs in Andes Mountain Range, Colombia.</title>
        <authorList>
            <person name="Rubin E."/>
        </authorList>
    </citation>
    <scope>NUCLEOTIDE SEQUENCE [LARGE SCALE GENOMIC DNA]</scope>
    <source>
        <strain evidence="15 16">USBA 36</strain>
    </source>
</reference>
<dbReference type="InterPro" id="IPR005467">
    <property type="entry name" value="His_kinase_dom"/>
</dbReference>
<dbReference type="InterPro" id="IPR000014">
    <property type="entry name" value="PAS"/>
</dbReference>
<keyword evidence="11 12" id="KW-0472">Membrane</keyword>
<evidence type="ECO:0000256" key="12">
    <source>
        <dbReference type="SAM" id="Phobius"/>
    </source>
</evidence>
<protein>
    <recommendedName>
        <fullName evidence="3">histidine kinase</fullName>
        <ecNumber evidence="3">2.7.13.3</ecNumber>
    </recommendedName>
</protein>
<dbReference type="InterPro" id="IPR050351">
    <property type="entry name" value="BphY/WalK/GraS-like"/>
</dbReference>
<comment type="catalytic activity">
    <reaction evidence="1">
        <text>ATP + protein L-histidine = ADP + protein N-phospho-L-histidine.</text>
        <dbReference type="EC" id="2.7.13.3"/>
    </reaction>
</comment>
<dbReference type="Gene3D" id="3.30.450.20">
    <property type="entry name" value="PAS domain"/>
    <property type="match status" value="1"/>
</dbReference>
<dbReference type="Pfam" id="PF08448">
    <property type="entry name" value="PAS_4"/>
    <property type="match status" value="1"/>
</dbReference>
<dbReference type="PRINTS" id="PR00344">
    <property type="entry name" value="BCTRLSENSOR"/>
</dbReference>
<dbReference type="FunFam" id="3.30.565.10:FF:000006">
    <property type="entry name" value="Sensor histidine kinase WalK"/>
    <property type="match status" value="1"/>
</dbReference>
<keyword evidence="7" id="KW-0547">Nucleotide-binding</keyword>
<dbReference type="Gene3D" id="1.10.287.130">
    <property type="match status" value="1"/>
</dbReference>
<dbReference type="AlphaFoldDB" id="A0A420WC89"/>
<dbReference type="OrthoDB" id="9813151at2"/>
<comment type="subcellular location">
    <subcellularLocation>
        <location evidence="2">Cell membrane</location>
    </subcellularLocation>
</comment>
<evidence type="ECO:0000313" key="15">
    <source>
        <dbReference type="EMBL" id="RKQ68649.1"/>
    </source>
</evidence>
<keyword evidence="8 15" id="KW-0418">Kinase</keyword>
<feature type="domain" description="Histidine kinase" evidence="13">
    <location>
        <begin position="227"/>
        <end position="456"/>
    </location>
</feature>
<evidence type="ECO:0000313" key="16">
    <source>
        <dbReference type="Proteomes" id="UP000277424"/>
    </source>
</evidence>
<dbReference type="CDD" id="cd00082">
    <property type="entry name" value="HisKA"/>
    <property type="match status" value="1"/>
</dbReference>
<keyword evidence="5" id="KW-0597">Phosphoprotein</keyword>
<keyword evidence="12" id="KW-0812">Transmembrane</keyword>
<dbReference type="GO" id="GO:0004721">
    <property type="term" value="F:phosphoprotein phosphatase activity"/>
    <property type="evidence" value="ECO:0007669"/>
    <property type="project" value="TreeGrafter"/>
</dbReference>
<comment type="caution">
    <text evidence="15">The sequence shown here is derived from an EMBL/GenBank/DDBJ whole genome shotgun (WGS) entry which is preliminary data.</text>
</comment>
<organism evidence="15 16">
    <name type="scientific">Oceanibaculum indicum</name>
    <dbReference type="NCBI Taxonomy" id="526216"/>
    <lineage>
        <taxon>Bacteria</taxon>
        <taxon>Pseudomonadati</taxon>
        <taxon>Pseudomonadota</taxon>
        <taxon>Alphaproteobacteria</taxon>
        <taxon>Rhodospirillales</taxon>
        <taxon>Oceanibaculaceae</taxon>
        <taxon>Oceanibaculum</taxon>
    </lineage>
</organism>
<evidence type="ECO:0000256" key="7">
    <source>
        <dbReference type="ARBA" id="ARBA00022741"/>
    </source>
</evidence>
<evidence type="ECO:0000256" key="5">
    <source>
        <dbReference type="ARBA" id="ARBA00022553"/>
    </source>
</evidence>
<dbReference type="SMART" id="SM00091">
    <property type="entry name" value="PAS"/>
    <property type="match status" value="1"/>
</dbReference>
<evidence type="ECO:0000256" key="6">
    <source>
        <dbReference type="ARBA" id="ARBA00022679"/>
    </source>
</evidence>
<gene>
    <name evidence="15" type="ORF">BCL74_3131</name>
</gene>
<evidence type="ECO:0000256" key="4">
    <source>
        <dbReference type="ARBA" id="ARBA00022475"/>
    </source>
</evidence>
<dbReference type="InterPro" id="IPR003594">
    <property type="entry name" value="HATPase_dom"/>
</dbReference>
<dbReference type="SUPFAM" id="SSF47384">
    <property type="entry name" value="Homodimeric domain of signal transducing histidine kinase"/>
    <property type="match status" value="1"/>
</dbReference>
<dbReference type="InterPro" id="IPR036097">
    <property type="entry name" value="HisK_dim/P_sf"/>
</dbReference>
<keyword evidence="6" id="KW-0808">Transferase</keyword>
<evidence type="ECO:0000259" key="14">
    <source>
        <dbReference type="PROSITE" id="PS50112"/>
    </source>
</evidence>
<keyword evidence="10" id="KW-0902">Two-component regulatory system</keyword>
<dbReference type="PANTHER" id="PTHR45453:SF1">
    <property type="entry name" value="PHOSPHATE REGULON SENSOR PROTEIN PHOR"/>
    <property type="match status" value="1"/>
</dbReference>
<dbReference type="InterPro" id="IPR035965">
    <property type="entry name" value="PAS-like_dom_sf"/>
</dbReference>
<dbReference type="InterPro" id="IPR013656">
    <property type="entry name" value="PAS_4"/>
</dbReference>
<dbReference type="CDD" id="cd00130">
    <property type="entry name" value="PAS"/>
    <property type="match status" value="1"/>
</dbReference>
<dbReference type="EC" id="2.7.13.3" evidence="3"/>
<evidence type="ECO:0000256" key="11">
    <source>
        <dbReference type="ARBA" id="ARBA00023136"/>
    </source>
</evidence>
<evidence type="ECO:0000256" key="10">
    <source>
        <dbReference type="ARBA" id="ARBA00023012"/>
    </source>
</evidence>
<evidence type="ECO:0000259" key="13">
    <source>
        <dbReference type="PROSITE" id="PS50109"/>
    </source>
</evidence>
<dbReference type="Proteomes" id="UP000277424">
    <property type="component" value="Unassembled WGS sequence"/>
</dbReference>
<dbReference type="Gene3D" id="3.30.565.10">
    <property type="entry name" value="Histidine kinase-like ATPase, C-terminal domain"/>
    <property type="match status" value="1"/>
</dbReference>
<feature type="transmembrane region" description="Helical" evidence="12">
    <location>
        <begin position="12"/>
        <end position="31"/>
    </location>
</feature>
<evidence type="ECO:0000256" key="2">
    <source>
        <dbReference type="ARBA" id="ARBA00004236"/>
    </source>
</evidence>